<organism evidence="2 3">
    <name type="scientific">Debaryomyces hansenii (strain ATCC 36239 / CBS 767 / BCRC 21394 / JCM 1990 / NBRC 0083 / IGC 2968)</name>
    <name type="common">Yeast</name>
    <name type="synonym">Torulaspora hansenii</name>
    <dbReference type="NCBI Taxonomy" id="284592"/>
    <lineage>
        <taxon>Eukaryota</taxon>
        <taxon>Fungi</taxon>
        <taxon>Dikarya</taxon>
        <taxon>Ascomycota</taxon>
        <taxon>Saccharomycotina</taxon>
        <taxon>Pichiomycetes</taxon>
        <taxon>Debaryomycetaceae</taxon>
        <taxon>Debaryomyces</taxon>
    </lineage>
</organism>
<name>Q6BQW9_DEBHA</name>
<keyword evidence="3" id="KW-1185">Reference proteome</keyword>
<dbReference type="RefSeq" id="XP_459401.2">
    <property type="nucleotide sequence ID" value="XM_459401.1"/>
</dbReference>
<dbReference type="KEGG" id="dha:DEHA2E01650g"/>
<dbReference type="GO" id="GO:0003676">
    <property type="term" value="F:nucleic acid binding"/>
    <property type="evidence" value="ECO:0007669"/>
    <property type="project" value="InterPro"/>
</dbReference>
<evidence type="ECO:0000259" key="1">
    <source>
        <dbReference type="Pfam" id="PF01918"/>
    </source>
</evidence>
<gene>
    <name evidence="2" type="ordered locus">DEHA2E01650g</name>
</gene>
<sequence>MSANVIETDEDISKDIFEEEKNLFEVESHVLYQKIIGSKEPQTITSKNIAIINKNDSIKTRVTHIINLLQSQTKPVLIAGKSKAISKMLTVSELSKSTIRNDHPTIQLKQYNKLTKQSSLNNPNYKQTNRTVKQRNNVDNFMNDASINGHKIYQLPILYILFVPKDDSSLELSGWTHQDN</sequence>
<feature type="domain" description="DNA/RNA-binding protein Alba-like" evidence="1">
    <location>
        <begin position="51"/>
        <end position="117"/>
    </location>
</feature>
<dbReference type="Gene3D" id="3.30.110.20">
    <property type="entry name" value="Alba-like domain"/>
    <property type="match status" value="1"/>
</dbReference>
<protein>
    <submittedName>
        <fullName evidence="2">DEHA2E01650p</fullName>
    </submittedName>
</protein>
<dbReference type="InParanoid" id="Q6BQW9"/>
<dbReference type="HOGENOM" id="CLU_1496168_0_0_1"/>
<dbReference type="eggNOG" id="ENOG502T5RX">
    <property type="taxonomic scope" value="Eukaryota"/>
</dbReference>
<dbReference type="Pfam" id="PF01918">
    <property type="entry name" value="Alba"/>
    <property type="match status" value="1"/>
</dbReference>
<dbReference type="OMA" id="IAKLICI"/>
<dbReference type="EMBL" id="CR382137">
    <property type="protein sequence ID" value="CAG87612.2"/>
    <property type="molecule type" value="Genomic_DNA"/>
</dbReference>
<dbReference type="AlphaFoldDB" id="Q6BQW9"/>
<accession>Q6BQW9</accession>
<reference evidence="2 3" key="1">
    <citation type="journal article" date="2004" name="Nature">
        <title>Genome evolution in yeasts.</title>
        <authorList>
            <consortium name="Genolevures"/>
            <person name="Dujon B."/>
            <person name="Sherman D."/>
            <person name="Fischer G."/>
            <person name="Durrens P."/>
            <person name="Casaregola S."/>
            <person name="Lafontaine I."/>
            <person name="de Montigny J."/>
            <person name="Marck C."/>
            <person name="Neuveglise C."/>
            <person name="Talla E."/>
            <person name="Goffard N."/>
            <person name="Frangeul L."/>
            <person name="Aigle M."/>
            <person name="Anthouard V."/>
            <person name="Babour A."/>
            <person name="Barbe V."/>
            <person name="Barnay S."/>
            <person name="Blanchin S."/>
            <person name="Beckerich J.M."/>
            <person name="Beyne E."/>
            <person name="Bleykasten C."/>
            <person name="Boisrame A."/>
            <person name="Boyer J."/>
            <person name="Cattolico L."/>
            <person name="Confanioleri F."/>
            <person name="de Daruvar A."/>
            <person name="Despons L."/>
            <person name="Fabre E."/>
            <person name="Fairhead C."/>
            <person name="Ferry-Dumazet H."/>
            <person name="Groppi A."/>
            <person name="Hantraye F."/>
            <person name="Hennequin C."/>
            <person name="Jauniaux N."/>
            <person name="Joyet P."/>
            <person name="Kachouri R."/>
            <person name="Kerrest A."/>
            <person name="Koszul R."/>
            <person name="Lemaire M."/>
            <person name="Lesur I."/>
            <person name="Ma L."/>
            <person name="Muller H."/>
            <person name="Nicaud J.M."/>
            <person name="Nikolski M."/>
            <person name="Oztas S."/>
            <person name="Ozier-Kalogeropoulos O."/>
            <person name="Pellenz S."/>
            <person name="Potier S."/>
            <person name="Richard G.F."/>
            <person name="Straub M.L."/>
            <person name="Suleau A."/>
            <person name="Swennene D."/>
            <person name="Tekaia F."/>
            <person name="Wesolowski-Louvel M."/>
            <person name="Westhof E."/>
            <person name="Wirth B."/>
            <person name="Zeniou-Meyer M."/>
            <person name="Zivanovic I."/>
            <person name="Bolotin-Fukuhara M."/>
            <person name="Thierry A."/>
            <person name="Bouchier C."/>
            <person name="Caudron B."/>
            <person name="Scarpelli C."/>
            <person name="Gaillardin C."/>
            <person name="Weissenbach J."/>
            <person name="Wincker P."/>
            <person name="Souciet J.L."/>
        </authorList>
    </citation>
    <scope>NUCLEOTIDE SEQUENCE [LARGE SCALE GENOMIC DNA]</scope>
    <source>
        <strain evidence="3">ATCC 36239 / CBS 767 / BCRC 21394 / JCM 1990 / NBRC 0083 / IGC 2968</strain>
    </source>
</reference>
<evidence type="ECO:0000313" key="3">
    <source>
        <dbReference type="Proteomes" id="UP000000599"/>
    </source>
</evidence>
<dbReference type="InterPro" id="IPR036882">
    <property type="entry name" value="Alba-like_dom_sf"/>
</dbReference>
<evidence type="ECO:0000313" key="2">
    <source>
        <dbReference type="EMBL" id="CAG87612.2"/>
    </source>
</evidence>
<dbReference type="GeneID" id="2902939"/>
<dbReference type="Proteomes" id="UP000000599">
    <property type="component" value="Chromosome E"/>
</dbReference>
<dbReference type="VEuPathDB" id="FungiDB:DEHA2E01650g"/>
<dbReference type="InterPro" id="IPR002775">
    <property type="entry name" value="DNA/RNA-bd_Alba-like"/>
</dbReference>
<proteinExistence type="predicted"/>
<dbReference type="OrthoDB" id="4020196at2759"/>